<sequence>MAVLVTGATGFIALWVVDYLLKEGYEVIGTVRSQEKADKLTKQFGPSAKLSFEIVPDISNINSFDHVFEKRAKEIDIVIHTASPFHYNTTEYEKDLLIPAVNGTKGILNSIKKYGSQTVKRLVVTSSYAAILDPSKMPDKSVVFTEKSWNPATWESAQLNVSNAYRGSKKFAEKTAWDFLEENKGSVSFKLTTVNPVLVFGPQRFDEDVQPQLNTSNEAINVPLHSKPGDKLNNTQGNYIDVRDVAKAHVLAFQKDELIGERLGLSNGPVNTEGVLEVLNEKFPQLKGKLADGPTPGEVNKTAGATFDNSYSKKILGFPFITLEQSVYDTAAQILKKEGKL</sequence>
<keyword evidence="1" id="KW-0560">Oxidoreductase</keyword>
<evidence type="ECO:0000256" key="1">
    <source>
        <dbReference type="ARBA" id="ARBA00023002"/>
    </source>
</evidence>
<comment type="similarity">
    <text evidence="2">Belongs to the NAD(P)-dependent epimerase/dehydratase family. Dihydroflavonol-4-reductase subfamily.</text>
</comment>
<dbReference type="Gene3D" id="3.40.50.720">
    <property type="entry name" value="NAD(P)-binding Rossmann-like Domain"/>
    <property type="match status" value="1"/>
</dbReference>
<dbReference type="PANTHER" id="PTHR10366">
    <property type="entry name" value="NAD DEPENDENT EPIMERASE/DEHYDRATASE"/>
    <property type="match status" value="1"/>
</dbReference>
<dbReference type="InterPro" id="IPR036291">
    <property type="entry name" value="NAD(P)-bd_dom_sf"/>
</dbReference>
<protein>
    <recommendedName>
        <fullName evidence="3">NAD-dependent epimerase/dehydratase domain-containing protein</fullName>
    </recommendedName>
</protein>
<dbReference type="FunFam" id="3.40.50.720:FF:000191">
    <property type="entry name" value="Methylglyoxal reductase (NADPH-dependent)"/>
    <property type="match status" value="1"/>
</dbReference>
<accession>A0A1Q3AGV8</accession>
<evidence type="ECO:0000256" key="2">
    <source>
        <dbReference type="ARBA" id="ARBA00023445"/>
    </source>
</evidence>
<dbReference type="SUPFAM" id="SSF51735">
    <property type="entry name" value="NAD(P)-binding Rossmann-fold domains"/>
    <property type="match status" value="1"/>
</dbReference>
<dbReference type="InterPro" id="IPR001509">
    <property type="entry name" value="Epimerase_deHydtase"/>
</dbReference>
<dbReference type="Proteomes" id="UP000187013">
    <property type="component" value="Unassembled WGS sequence"/>
</dbReference>
<reference evidence="4 5" key="1">
    <citation type="submission" date="2016-08" db="EMBL/GenBank/DDBJ databases">
        <title>Draft genome sequence of allopolyploid Zygosaccharomyces rouxii.</title>
        <authorList>
            <person name="Watanabe J."/>
            <person name="Uehara K."/>
            <person name="Mogi Y."/>
            <person name="Tsukioka Y."/>
        </authorList>
    </citation>
    <scope>NUCLEOTIDE SEQUENCE [LARGE SCALE GENOMIC DNA]</scope>
    <source>
        <strain evidence="4 5">NBRC 110957</strain>
    </source>
</reference>
<evidence type="ECO:0000313" key="5">
    <source>
        <dbReference type="Proteomes" id="UP000187013"/>
    </source>
</evidence>
<dbReference type="Pfam" id="PF01370">
    <property type="entry name" value="Epimerase"/>
    <property type="match status" value="1"/>
</dbReference>
<dbReference type="EMBL" id="BDGX01000045">
    <property type="protein sequence ID" value="GAV54900.1"/>
    <property type="molecule type" value="Genomic_DNA"/>
</dbReference>
<dbReference type="InterPro" id="IPR050425">
    <property type="entry name" value="NAD(P)_dehydrat-like"/>
</dbReference>
<evidence type="ECO:0000259" key="3">
    <source>
        <dbReference type="Pfam" id="PF01370"/>
    </source>
</evidence>
<dbReference type="GO" id="GO:0016616">
    <property type="term" value="F:oxidoreductase activity, acting on the CH-OH group of donors, NAD or NADP as acceptor"/>
    <property type="evidence" value="ECO:0007669"/>
    <property type="project" value="TreeGrafter"/>
</dbReference>
<comment type="caution">
    <text evidence="4">The sequence shown here is derived from an EMBL/GenBank/DDBJ whole genome shotgun (WGS) entry which is preliminary data.</text>
</comment>
<dbReference type="AlphaFoldDB" id="A0A1Q3AGV8"/>
<organism evidence="4 5">
    <name type="scientific">Zygosaccharomyces rouxii</name>
    <dbReference type="NCBI Taxonomy" id="4956"/>
    <lineage>
        <taxon>Eukaryota</taxon>
        <taxon>Fungi</taxon>
        <taxon>Dikarya</taxon>
        <taxon>Ascomycota</taxon>
        <taxon>Saccharomycotina</taxon>
        <taxon>Saccharomycetes</taxon>
        <taxon>Saccharomycetales</taxon>
        <taxon>Saccharomycetaceae</taxon>
        <taxon>Zygosaccharomyces</taxon>
    </lineage>
</organism>
<name>A0A1Q3AGV8_ZYGRO</name>
<feature type="domain" description="NAD-dependent epimerase/dehydratase" evidence="3">
    <location>
        <begin position="3"/>
        <end position="256"/>
    </location>
</feature>
<dbReference type="PANTHER" id="PTHR10366:SF844">
    <property type="entry name" value="NADPH-DEPENDENT METHYLGLYOXAL REDUCTASE GRE2"/>
    <property type="match status" value="1"/>
</dbReference>
<dbReference type="OrthoDB" id="2735536at2759"/>
<dbReference type="CDD" id="cd05227">
    <property type="entry name" value="AR_SDR_e"/>
    <property type="match status" value="1"/>
</dbReference>
<evidence type="ECO:0000313" key="4">
    <source>
        <dbReference type="EMBL" id="GAV54900.1"/>
    </source>
</evidence>
<proteinExistence type="inferred from homology"/>
<gene>
    <name evidence="4" type="ORF">ZYGR_0AS02230</name>
</gene>